<evidence type="ECO:0000313" key="5">
    <source>
        <dbReference type="Proteomes" id="UP000577697"/>
    </source>
</evidence>
<evidence type="ECO:0000256" key="1">
    <source>
        <dbReference type="SAM" id="MobiDB-lite"/>
    </source>
</evidence>
<sequence>MDDRSDQNADGKAMQAGARLYPVPPFPKQ</sequence>
<dbReference type="EMBL" id="CP015007">
    <property type="protein sequence ID" value="AMS45145.1"/>
    <property type="molecule type" value="Genomic_DNA"/>
</dbReference>
<keyword evidence="2" id="KW-0614">Plasmid</keyword>
<reference evidence="2 4" key="1">
    <citation type="submission" date="2016-03" db="EMBL/GenBank/DDBJ databases">
        <title>Complete genome of Aminobacter aminovorans KCTC 2477.</title>
        <authorList>
            <person name="Kim K.M."/>
        </authorList>
    </citation>
    <scope>NUCLEOTIDE SEQUENCE [LARGE SCALE GENOMIC DNA]</scope>
    <source>
        <strain evidence="2 4">KCTC 2477</strain>
        <plasmid evidence="2 4">pAA02</plasmid>
    </source>
</reference>
<evidence type="ECO:0000313" key="2">
    <source>
        <dbReference type="EMBL" id="AMS45145.1"/>
    </source>
</evidence>
<dbReference type="AlphaFoldDB" id="A0AAC8YVC5"/>
<evidence type="ECO:0000313" key="4">
    <source>
        <dbReference type="Proteomes" id="UP000075755"/>
    </source>
</evidence>
<evidence type="ECO:0000313" key="3">
    <source>
        <dbReference type="EMBL" id="MBB3705100.1"/>
    </source>
</evidence>
<dbReference type="Proteomes" id="UP000577697">
    <property type="component" value="Unassembled WGS sequence"/>
</dbReference>
<name>A0AAC8YVC5_AMIAI</name>
<protein>
    <submittedName>
        <fullName evidence="2">Uncharacterized protein</fullName>
    </submittedName>
</protein>
<proteinExistence type="predicted"/>
<organism evidence="2 4">
    <name type="scientific">Aminobacter aminovorans</name>
    <name type="common">Chelatobacter heintzii</name>
    <dbReference type="NCBI Taxonomy" id="83263"/>
    <lineage>
        <taxon>Bacteria</taxon>
        <taxon>Pseudomonadati</taxon>
        <taxon>Pseudomonadota</taxon>
        <taxon>Alphaproteobacteria</taxon>
        <taxon>Hyphomicrobiales</taxon>
        <taxon>Phyllobacteriaceae</taxon>
        <taxon>Aminobacter</taxon>
    </lineage>
</organism>
<dbReference type="Proteomes" id="UP000075755">
    <property type="component" value="Plasmid pAA02"/>
</dbReference>
<accession>A0AAC8YVC5</accession>
<reference evidence="3 5" key="2">
    <citation type="submission" date="2020-08" db="EMBL/GenBank/DDBJ databases">
        <title>Genomic Encyclopedia of Type Strains, Phase IV (KMG-IV): sequencing the most valuable type-strain genomes for metagenomic binning, comparative biology and taxonomic classification.</title>
        <authorList>
            <person name="Goeker M."/>
        </authorList>
    </citation>
    <scope>NUCLEOTIDE SEQUENCE [LARGE SCALE GENOMIC DNA]</scope>
    <source>
        <strain evidence="3 5">DSM 10368</strain>
    </source>
</reference>
<dbReference type="EMBL" id="JACICB010000004">
    <property type="protein sequence ID" value="MBB3705100.1"/>
    <property type="molecule type" value="Genomic_DNA"/>
</dbReference>
<feature type="region of interest" description="Disordered" evidence="1">
    <location>
        <begin position="1"/>
        <end position="29"/>
    </location>
</feature>
<geneLocation type="plasmid" evidence="2 4">
    <name>pAA02</name>
</geneLocation>
<keyword evidence="5" id="KW-1185">Reference proteome</keyword>
<gene>
    <name evidence="2" type="ORF">AA2016_6244</name>
    <name evidence="3" type="ORF">FHS67_001410</name>
</gene>
<dbReference type="KEGG" id="aak:AA2016_6244"/>